<proteinExistence type="predicted"/>
<evidence type="ECO:0000313" key="1">
    <source>
        <dbReference type="EMBL" id="GMQ61287.1"/>
    </source>
</evidence>
<evidence type="ECO:0000313" key="2">
    <source>
        <dbReference type="Proteomes" id="UP001374599"/>
    </source>
</evidence>
<protein>
    <submittedName>
        <fullName evidence="1">Uncharacterized protein</fullName>
    </submittedName>
</protein>
<sequence length="155" mass="17946">MLFVFMGESCTGKSTIADIISHKINAEVYSGKEYMKLAKNEYDAWKIFYNKLVDASVDVYNCDNNIIYVITEKDMIAKLDNLNCVKVKFIADIDIIKTRFSKRMKGNLPKPIISMIERKSLEWKEVEGDIVLDTFKNNIEENINKILEVTYKKNA</sequence>
<gene>
    <name evidence="1" type="ORF">AN2V17_05150</name>
</gene>
<accession>A0ACB5UEC0</accession>
<keyword evidence="2" id="KW-1185">Reference proteome</keyword>
<dbReference type="EMBL" id="BTPU01000007">
    <property type="protein sequence ID" value="GMQ61287.1"/>
    <property type="molecule type" value="Genomic_DNA"/>
</dbReference>
<organism evidence="1 2">
    <name type="scientific">Vallitalea maricola</name>
    <dbReference type="NCBI Taxonomy" id="3074433"/>
    <lineage>
        <taxon>Bacteria</taxon>
        <taxon>Bacillati</taxon>
        <taxon>Bacillota</taxon>
        <taxon>Clostridia</taxon>
        <taxon>Lachnospirales</taxon>
        <taxon>Vallitaleaceae</taxon>
        <taxon>Vallitalea</taxon>
    </lineage>
</organism>
<reference evidence="1" key="1">
    <citation type="submission" date="2023-09" db="EMBL/GenBank/DDBJ databases">
        <title>Vallitalea sediminicola and Vallitalea maricola sp. nov., anaerobic bacteria isolated from marine sediment.</title>
        <authorList>
            <person name="Hirano S."/>
            <person name="Maeda A."/>
            <person name="Terahara T."/>
            <person name="Mori K."/>
            <person name="Hamada M."/>
            <person name="Matsumoto R."/>
            <person name="Kobayashi T."/>
        </authorList>
    </citation>
    <scope>NUCLEOTIDE SEQUENCE</scope>
    <source>
        <strain evidence="1">AN17-2</strain>
    </source>
</reference>
<comment type="caution">
    <text evidence="1">The sequence shown here is derived from an EMBL/GenBank/DDBJ whole genome shotgun (WGS) entry which is preliminary data.</text>
</comment>
<dbReference type="Proteomes" id="UP001374599">
    <property type="component" value="Unassembled WGS sequence"/>
</dbReference>
<name>A0ACB5UEC0_9FIRM</name>